<dbReference type="PANTHER" id="PTHR43267">
    <property type="entry name" value="TRNA THREONYLCARBAMOYLADENOSINE DEHYDRATASE"/>
    <property type="match status" value="1"/>
</dbReference>
<evidence type="ECO:0000313" key="3">
    <source>
        <dbReference type="Proteomes" id="UP000070442"/>
    </source>
</evidence>
<dbReference type="GO" id="GO:0061504">
    <property type="term" value="P:cyclic threonylcarbamoyladenosine biosynthetic process"/>
    <property type="evidence" value="ECO:0007669"/>
    <property type="project" value="TreeGrafter"/>
</dbReference>
<dbReference type="EMBL" id="LSDG01000002">
    <property type="protein sequence ID" value="KXB68406.1"/>
    <property type="molecule type" value="Genomic_DNA"/>
</dbReference>
<keyword evidence="3" id="KW-1185">Reference proteome</keyword>
<dbReference type="STRING" id="755172.HMPREF1863_00118"/>
<reference evidence="3" key="1">
    <citation type="submission" date="2016-01" db="EMBL/GenBank/DDBJ databases">
        <authorList>
            <person name="Mitreva M."/>
            <person name="Pepin K.H."/>
            <person name="Mihindukulasuriya K.A."/>
            <person name="Fulton R."/>
            <person name="Fronick C."/>
            <person name="O'Laughlin M."/>
            <person name="Miner T."/>
            <person name="Herter B."/>
            <person name="Rosa B.A."/>
            <person name="Cordes M."/>
            <person name="Tomlinson C."/>
            <person name="Wollam A."/>
            <person name="Palsikar V.B."/>
            <person name="Mardis E.R."/>
            <person name="Wilson R.K."/>
        </authorList>
    </citation>
    <scope>NUCLEOTIDE SEQUENCE [LARGE SCALE GENOMIC DNA]</scope>
    <source>
        <strain evidence="3">DNF00729</strain>
    </source>
</reference>
<evidence type="ECO:0000259" key="1">
    <source>
        <dbReference type="Pfam" id="PF00899"/>
    </source>
</evidence>
<sequence length="199" mass="22154">MEVKREAVLQRQSEGINGKLENVTVVIFGAGGLGSNIAHMLARLGVGKLIIYDFDRVEPSNLNRQHYGVDDIGKMKAERTAERIKELLPYVAIEPRNELVDEEVLSSVYAEGDMFIEAFDTVSSKVMAYDFFAGRDKPYICTTGVAGPFGELSRRDLGHIHVVGDFQGEDRKDCYIPKVMAIAAMECSVVLELVCKKEY</sequence>
<comment type="caution">
    <text evidence="2">The sequence shown here is derived from an EMBL/GenBank/DDBJ whole genome shotgun (WGS) entry which is preliminary data.</text>
</comment>
<dbReference type="Proteomes" id="UP000070442">
    <property type="component" value="Unassembled WGS sequence"/>
</dbReference>
<dbReference type="PATRIC" id="fig|755172.3.peg.114"/>
<organism evidence="2 3">
    <name type="scientific">Aedoeadaptatus coxii</name>
    <dbReference type="NCBI Taxonomy" id="755172"/>
    <lineage>
        <taxon>Bacteria</taxon>
        <taxon>Bacillati</taxon>
        <taxon>Bacillota</taxon>
        <taxon>Tissierellia</taxon>
        <taxon>Tissierellales</taxon>
        <taxon>Peptoniphilaceae</taxon>
        <taxon>Aedoeadaptatus</taxon>
    </lineage>
</organism>
<dbReference type="GO" id="GO:0061503">
    <property type="term" value="F:tRNA threonylcarbamoyladenosine dehydratase"/>
    <property type="evidence" value="ECO:0007669"/>
    <property type="project" value="TreeGrafter"/>
</dbReference>
<dbReference type="Pfam" id="PF00899">
    <property type="entry name" value="ThiF"/>
    <property type="match status" value="1"/>
</dbReference>
<dbReference type="InterPro" id="IPR000594">
    <property type="entry name" value="ThiF_NAD_FAD-bd"/>
</dbReference>
<dbReference type="SUPFAM" id="SSF69572">
    <property type="entry name" value="Activating enzymes of the ubiquitin-like proteins"/>
    <property type="match status" value="1"/>
</dbReference>
<gene>
    <name evidence="2" type="ORF">HMPREF1863_00118</name>
</gene>
<proteinExistence type="predicted"/>
<evidence type="ECO:0000313" key="2">
    <source>
        <dbReference type="EMBL" id="KXB68406.1"/>
    </source>
</evidence>
<dbReference type="InterPro" id="IPR035985">
    <property type="entry name" value="Ubiquitin-activating_enz"/>
</dbReference>
<protein>
    <submittedName>
        <fullName evidence="2">Thiamine biosynthesis protein ThiF</fullName>
    </submittedName>
</protein>
<name>A0A134AL06_9FIRM</name>
<dbReference type="PANTHER" id="PTHR43267:SF3">
    <property type="entry name" value="THIF PROTEIN"/>
    <property type="match status" value="1"/>
</dbReference>
<dbReference type="NCBIfam" id="NF006395">
    <property type="entry name" value="PRK08644.1"/>
    <property type="match status" value="1"/>
</dbReference>
<dbReference type="InterPro" id="IPR045886">
    <property type="entry name" value="ThiF/MoeB/HesA"/>
</dbReference>
<accession>A0A134AL06</accession>
<dbReference type="AlphaFoldDB" id="A0A134AL06"/>
<feature type="domain" description="THIF-type NAD/FAD binding fold" evidence="1">
    <location>
        <begin position="12"/>
        <end position="151"/>
    </location>
</feature>
<dbReference type="GO" id="GO:0008641">
    <property type="term" value="F:ubiquitin-like modifier activating enzyme activity"/>
    <property type="evidence" value="ECO:0007669"/>
    <property type="project" value="InterPro"/>
</dbReference>
<dbReference type="Gene3D" id="3.40.50.720">
    <property type="entry name" value="NAD(P)-binding Rossmann-like Domain"/>
    <property type="match status" value="1"/>
</dbReference>
<dbReference type="RefSeq" id="WP_068366172.1">
    <property type="nucleotide sequence ID" value="NZ_KQ960155.1"/>
</dbReference>